<dbReference type="PANTHER" id="PTHR24390:SF260">
    <property type="entry name" value="ZINC FINGER PROTEIN 383-RELATED"/>
    <property type="match status" value="1"/>
</dbReference>
<evidence type="ECO:0000256" key="6">
    <source>
        <dbReference type="ARBA" id="ARBA00022833"/>
    </source>
</evidence>
<feature type="compositionally biased region" description="Basic residues" evidence="9">
    <location>
        <begin position="168"/>
        <end position="177"/>
    </location>
</feature>
<comment type="similarity">
    <text evidence="2">Belongs to the krueppel C2H2-type zinc-finger protein family.</text>
</comment>
<evidence type="ECO:0000256" key="8">
    <source>
        <dbReference type="PROSITE-ProRule" id="PRU00042"/>
    </source>
</evidence>
<feature type="compositionally biased region" description="Basic and acidic residues" evidence="9">
    <location>
        <begin position="148"/>
        <end position="162"/>
    </location>
</feature>
<dbReference type="GO" id="GO:0003700">
    <property type="term" value="F:DNA-binding transcription factor activity"/>
    <property type="evidence" value="ECO:0007669"/>
    <property type="project" value="TreeGrafter"/>
</dbReference>
<evidence type="ECO:0000256" key="1">
    <source>
        <dbReference type="ARBA" id="ARBA00004123"/>
    </source>
</evidence>
<dbReference type="InterPro" id="IPR036236">
    <property type="entry name" value="Znf_C2H2_sf"/>
</dbReference>
<keyword evidence="4" id="KW-0677">Repeat</keyword>
<evidence type="ECO:0000256" key="3">
    <source>
        <dbReference type="ARBA" id="ARBA00022723"/>
    </source>
</evidence>
<evidence type="ECO:0000313" key="11">
    <source>
        <dbReference type="Ensembl" id="ENSLLEP00000028999.1"/>
    </source>
</evidence>
<dbReference type="GeneTree" id="ENSGT01150000286944"/>
<dbReference type="InterPro" id="IPR036051">
    <property type="entry name" value="KRAB_dom_sf"/>
</dbReference>
<dbReference type="SMART" id="SM00355">
    <property type="entry name" value="ZnF_C2H2"/>
    <property type="match status" value="7"/>
</dbReference>
<reference evidence="11" key="2">
    <citation type="submission" date="2025-09" db="UniProtKB">
        <authorList>
            <consortium name="Ensembl"/>
        </authorList>
    </citation>
    <scope>IDENTIFICATION</scope>
</reference>
<dbReference type="GO" id="GO:0008270">
    <property type="term" value="F:zinc ion binding"/>
    <property type="evidence" value="ECO:0007669"/>
    <property type="project" value="UniProtKB-KW"/>
</dbReference>
<evidence type="ECO:0000256" key="9">
    <source>
        <dbReference type="SAM" id="MobiDB-lite"/>
    </source>
</evidence>
<dbReference type="PROSITE" id="PS50157">
    <property type="entry name" value="ZINC_FINGER_C2H2_2"/>
    <property type="match status" value="7"/>
</dbReference>
<keyword evidence="3" id="KW-0479">Metal-binding</keyword>
<feature type="domain" description="C2H2-type" evidence="10">
    <location>
        <begin position="615"/>
        <end position="642"/>
    </location>
</feature>
<organism evidence="11 12">
    <name type="scientific">Leptobrachium leishanense</name>
    <name type="common">Leishan spiny toad</name>
    <dbReference type="NCBI Taxonomy" id="445787"/>
    <lineage>
        <taxon>Eukaryota</taxon>
        <taxon>Metazoa</taxon>
        <taxon>Chordata</taxon>
        <taxon>Craniata</taxon>
        <taxon>Vertebrata</taxon>
        <taxon>Euteleostomi</taxon>
        <taxon>Amphibia</taxon>
        <taxon>Batrachia</taxon>
        <taxon>Anura</taxon>
        <taxon>Pelobatoidea</taxon>
        <taxon>Megophryidae</taxon>
        <taxon>Leptobrachium</taxon>
    </lineage>
</organism>
<evidence type="ECO:0000256" key="4">
    <source>
        <dbReference type="ARBA" id="ARBA00022737"/>
    </source>
</evidence>
<feature type="region of interest" description="Disordered" evidence="9">
    <location>
        <begin position="124"/>
        <end position="242"/>
    </location>
</feature>
<dbReference type="Gene3D" id="3.30.160.60">
    <property type="entry name" value="Classic Zinc Finger"/>
    <property type="match status" value="6"/>
</dbReference>
<dbReference type="FunFam" id="3.30.160.60:FF:000706">
    <property type="entry name" value="Zinc finger protein"/>
    <property type="match status" value="1"/>
</dbReference>
<name>A0A8C5PXE0_9ANUR</name>
<feature type="domain" description="C2H2-type" evidence="10">
    <location>
        <begin position="587"/>
        <end position="614"/>
    </location>
</feature>
<keyword evidence="6" id="KW-0862">Zinc</keyword>
<keyword evidence="7" id="KW-0539">Nucleus</keyword>
<evidence type="ECO:0000256" key="7">
    <source>
        <dbReference type="ARBA" id="ARBA00023242"/>
    </source>
</evidence>
<dbReference type="SUPFAM" id="SSF57667">
    <property type="entry name" value="beta-beta-alpha zinc fingers"/>
    <property type="match status" value="5"/>
</dbReference>
<feature type="domain" description="C2H2-type" evidence="10">
    <location>
        <begin position="531"/>
        <end position="558"/>
    </location>
</feature>
<dbReference type="GO" id="GO:0000978">
    <property type="term" value="F:RNA polymerase II cis-regulatory region sequence-specific DNA binding"/>
    <property type="evidence" value="ECO:0007669"/>
    <property type="project" value="TreeGrafter"/>
</dbReference>
<feature type="compositionally biased region" description="Basic and acidic residues" evidence="9">
    <location>
        <begin position="313"/>
        <end position="329"/>
    </location>
</feature>
<keyword evidence="12" id="KW-1185">Reference proteome</keyword>
<dbReference type="SUPFAM" id="SSF109640">
    <property type="entry name" value="KRAB domain (Kruppel-associated box)"/>
    <property type="match status" value="1"/>
</dbReference>
<feature type="domain" description="C2H2-type" evidence="10">
    <location>
        <begin position="503"/>
        <end position="530"/>
    </location>
</feature>
<dbReference type="Pfam" id="PF01352">
    <property type="entry name" value="KRAB"/>
    <property type="match status" value="1"/>
</dbReference>
<accession>A0A8C5PXE0</accession>
<feature type="domain" description="C2H2-type" evidence="10">
    <location>
        <begin position="453"/>
        <end position="480"/>
    </location>
</feature>
<dbReference type="Pfam" id="PF00096">
    <property type="entry name" value="zf-C2H2"/>
    <property type="match status" value="6"/>
</dbReference>
<dbReference type="InterPro" id="IPR001909">
    <property type="entry name" value="KRAB"/>
</dbReference>
<dbReference type="Proteomes" id="UP000694569">
    <property type="component" value="Unplaced"/>
</dbReference>
<keyword evidence="5 8" id="KW-0863">Zinc-finger</keyword>
<feature type="compositionally biased region" description="Polar residues" evidence="9">
    <location>
        <begin position="209"/>
        <end position="219"/>
    </location>
</feature>
<evidence type="ECO:0000259" key="10">
    <source>
        <dbReference type="PROSITE" id="PS50157"/>
    </source>
</evidence>
<feature type="region of interest" description="Disordered" evidence="9">
    <location>
        <begin position="313"/>
        <end position="356"/>
    </location>
</feature>
<feature type="domain" description="C2H2-type" evidence="10">
    <location>
        <begin position="643"/>
        <end position="670"/>
    </location>
</feature>
<dbReference type="InterPro" id="IPR013087">
    <property type="entry name" value="Znf_C2H2_type"/>
</dbReference>
<evidence type="ECO:0000313" key="12">
    <source>
        <dbReference type="Proteomes" id="UP000694569"/>
    </source>
</evidence>
<feature type="domain" description="C2H2-type" evidence="10">
    <location>
        <begin position="559"/>
        <end position="586"/>
    </location>
</feature>
<reference evidence="11" key="1">
    <citation type="submission" date="2025-08" db="UniProtKB">
        <authorList>
            <consortium name="Ensembl"/>
        </authorList>
    </citation>
    <scope>IDENTIFICATION</scope>
</reference>
<dbReference type="PANTHER" id="PTHR24390">
    <property type="entry name" value="ZINC FINGER PROTEIN"/>
    <property type="match status" value="1"/>
</dbReference>
<dbReference type="PROSITE" id="PS00028">
    <property type="entry name" value="ZINC_FINGER_C2H2_1"/>
    <property type="match status" value="7"/>
</dbReference>
<dbReference type="FunFam" id="3.30.160.60:FF:002343">
    <property type="entry name" value="Zinc finger protein 33A"/>
    <property type="match status" value="2"/>
</dbReference>
<dbReference type="Ensembl" id="ENSLLET00000030127.1">
    <property type="protein sequence ID" value="ENSLLEP00000028999.1"/>
    <property type="gene ID" value="ENSLLEG00000018409.1"/>
</dbReference>
<evidence type="ECO:0000256" key="2">
    <source>
        <dbReference type="ARBA" id="ARBA00006991"/>
    </source>
</evidence>
<dbReference type="OrthoDB" id="6365676at2759"/>
<protein>
    <recommendedName>
        <fullName evidence="10">C2H2-type domain-containing protein</fullName>
    </recommendedName>
</protein>
<dbReference type="FunFam" id="3.30.160.60:FF:000295">
    <property type="entry name" value="zinc finger protein 19"/>
    <property type="match status" value="1"/>
</dbReference>
<evidence type="ECO:0000256" key="5">
    <source>
        <dbReference type="ARBA" id="ARBA00022771"/>
    </source>
</evidence>
<dbReference type="Gene3D" id="6.10.140.140">
    <property type="match status" value="1"/>
</dbReference>
<dbReference type="FunFam" id="3.30.160.60:FF:000624">
    <property type="entry name" value="zinc finger protein 697"/>
    <property type="match status" value="1"/>
</dbReference>
<comment type="subcellular location">
    <subcellularLocation>
        <location evidence="1">Nucleus</location>
    </subcellularLocation>
</comment>
<dbReference type="FunFam" id="3.30.160.60:FF:000336">
    <property type="entry name" value="zinc finger protein 768"/>
    <property type="match status" value="1"/>
</dbReference>
<dbReference type="CDD" id="cd07765">
    <property type="entry name" value="KRAB_A-box"/>
    <property type="match status" value="1"/>
</dbReference>
<dbReference type="GO" id="GO:0005634">
    <property type="term" value="C:nucleus"/>
    <property type="evidence" value="ECO:0007669"/>
    <property type="project" value="UniProtKB-SubCell"/>
</dbReference>
<dbReference type="GO" id="GO:0006357">
    <property type="term" value="P:regulation of transcription by RNA polymerase II"/>
    <property type="evidence" value="ECO:0007669"/>
    <property type="project" value="TreeGrafter"/>
</dbReference>
<proteinExistence type="inferred from homology"/>
<sequence>MGKDRKQVTQRIVNLTLEILYLLTGEDYTVVKKSGNNVPHCSSPNPCVSKESNGTQNRNLQPLVENETHEKMILERTNKILNPLIEEVPVRCEDVAVYFSVEEWEYLEGHKELYTGVVHHRPQTSLDATGSKSPRDDPSTVTSPNGKDPVEDVTNKNKREAEFPGCSGRRKRQRKCMKTVSEESSSCEGDLTDSVLNKSPAHGEAADSVLSNVSRQSTQAREDSASCAEPNLEDTQTSTSTQQIKTVYVSLPHQDKPGPSDEHIIEIEASTSTECLAASVRGDGATCNENVIDVERYVPAGLPHRGYMTKPIKEESRPCEESTAADHKSYSPPAHRTTGRVMHGQRESELVSCEDGTLSDTEMYTQREQAEAPHTSIYIKEESASCDEGNLSDVDIYTVTEQTGYTTAHIVRNRNMAKPNNLYGLKYKELDDQFHSHSPSTSYDMMHSTDMIYECSWCHECFTRYSEFMKHQIAHRDSDYRNFIHYEADFGKEQSISPEEKQFLCTDCGKSFLSKSDLHKHDRVHLADRPYICSYCGKCFSKNSHLIRHQRIHTGEKPYVCSYCGKCFTKNSHLVRHQRIHTGEKPFACSDCGKGFTNKSNLITHQRIHTGEKPYSCVVCGKCFGGKSDLNRHIKIHSGEKPFICFECGNSFGRKTQLNSHLKTHIREKTISSLIMGNCQM</sequence>
<dbReference type="AlphaFoldDB" id="A0A8C5PXE0"/>